<dbReference type="RefSeq" id="WP_008608476.1">
    <property type="nucleotide sequence ID" value="NZ_ALAB01000024.1"/>
</dbReference>
<evidence type="ECO:0000256" key="1">
    <source>
        <dbReference type="ARBA" id="ARBA00011063"/>
    </source>
</evidence>
<evidence type="ECO:0000256" key="3">
    <source>
        <dbReference type="ARBA" id="ARBA00022801"/>
    </source>
</evidence>
<keyword evidence="3" id="KW-0378">Hydrolase</keyword>
<dbReference type="InterPro" id="IPR050438">
    <property type="entry name" value="LMW_PTPase"/>
</dbReference>
<dbReference type="Proteomes" id="UP000012043">
    <property type="component" value="Unassembled WGS sequence"/>
</dbReference>
<feature type="active site" description="Proton donor" evidence="5">
    <location>
        <position position="124"/>
    </location>
</feature>
<dbReference type="InterPro" id="IPR036196">
    <property type="entry name" value="Ptyr_pPase_sf"/>
</dbReference>
<comment type="caution">
    <text evidence="7">The sequence shown here is derived from an EMBL/GenBank/DDBJ whole genome shotgun (WGS) entry which is preliminary data.</text>
</comment>
<gene>
    <name evidence="7" type="ORF">AEST_17450</name>
</gene>
<dbReference type="PANTHER" id="PTHR11717">
    <property type="entry name" value="LOW MOLECULAR WEIGHT PROTEIN TYROSINE PHOSPHATASE"/>
    <property type="match status" value="1"/>
</dbReference>
<dbReference type="PATRIC" id="fig|1197174.4.peg.1706"/>
<comment type="similarity">
    <text evidence="1">Belongs to the low molecular weight phosphotyrosine protein phosphatase family.</text>
</comment>
<accession>J1QIP9</accession>
<evidence type="ECO:0000256" key="4">
    <source>
        <dbReference type="ARBA" id="ARBA00022912"/>
    </source>
</evidence>
<dbReference type="InterPro" id="IPR017867">
    <property type="entry name" value="Tyr_phospatase_low_mol_wt"/>
</dbReference>
<name>J1QIP9_9ALTE</name>
<dbReference type="Pfam" id="PF01451">
    <property type="entry name" value="LMWPc"/>
    <property type="match status" value="1"/>
</dbReference>
<dbReference type="PANTHER" id="PTHR11717:SF7">
    <property type="entry name" value="LOW MOLECULAR WEIGHT PHOSPHOTYROSINE PROTEIN PHOSPHATASE"/>
    <property type="match status" value="1"/>
</dbReference>
<evidence type="ECO:0000313" key="7">
    <source>
        <dbReference type="EMBL" id="EJI85406.1"/>
    </source>
</evidence>
<dbReference type="EMBL" id="ALAB01000024">
    <property type="protein sequence ID" value="EJI85406.1"/>
    <property type="molecule type" value="Genomic_DNA"/>
</dbReference>
<organism evidence="7 8">
    <name type="scientific">Alishewanella aestuarii B11</name>
    <dbReference type="NCBI Taxonomy" id="1197174"/>
    <lineage>
        <taxon>Bacteria</taxon>
        <taxon>Pseudomonadati</taxon>
        <taxon>Pseudomonadota</taxon>
        <taxon>Gammaproteobacteria</taxon>
        <taxon>Alteromonadales</taxon>
        <taxon>Alteromonadaceae</taxon>
        <taxon>Alishewanella</taxon>
    </lineage>
</organism>
<dbReference type="EC" id="3.1.3.48" evidence="2"/>
<reference evidence="7 8" key="1">
    <citation type="journal article" date="2012" name="J. Bacteriol.">
        <title>Genome Sequence of Pectin-Degrading Alishewanella aestuarii Strain B11T, Isolated from Tidal Flat Sediment.</title>
        <authorList>
            <person name="Jung J."/>
            <person name="Choi S."/>
            <person name="Chun J."/>
            <person name="Park W."/>
        </authorList>
    </citation>
    <scope>NUCLEOTIDE SEQUENCE [LARGE SCALE GENOMIC DNA]</scope>
    <source>
        <strain evidence="7 8">B11</strain>
    </source>
</reference>
<dbReference type="GO" id="GO:0004725">
    <property type="term" value="F:protein tyrosine phosphatase activity"/>
    <property type="evidence" value="ECO:0007669"/>
    <property type="project" value="UniProtKB-EC"/>
</dbReference>
<evidence type="ECO:0000259" key="6">
    <source>
        <dbReference type="SMART" id="SM00226"/>
    </source>
</evidence>
<feature type="active site" description="Nucleophile" evidence="5">
    <location>
        <position position="8"/>
    </location>
</feature>
<evidence type="ECO:0000256" key="5">
    <source>
        <dbReference type="PIRSR" id="PIRSR617867-1"/>
    </source>
</evidence>
<protein>
    <recommendedName>
        <fullName evidence="2">protein-tyrosine-phosphatase</fullName>
        <ecNumber evidence="2">3.1.3.48</ecNumber>
    </recommendedName>
</protein>
<dbReference type="InterPro" id="IPR023485">
    <property type="entry name" value="Ptyr_pPase"/>
</dbReference>
<keyword evidence="4" id="KW-0904">Protein phosphatase</keyword>
<evidence type="ECO:0000313" key="8">
    <source>
        <dbReference type="Proteomes" id="UP000012043"/>
    </source>
</evidence>
<feature type="active site" evidence="5">
    <location>
        <position position="14"/>
    </location>
</feature>
<proteinExistence type="inferred from homology"/>
<dbReference type="CDD" id="cd16343">
    <property type="entry name" value="LMWPTP"/>
    <property type="match status" value="1"/>
</dbReference>
<evidence type="ECO:0000256" key="2">
    <source>
        <dbReference type="ARBA" id="ARBA00013064"/>
    </source>
</evidence>
<dbReference type="PRINTS" id="PR00719">
    <property type="entry name" value="LMWPTPASE"/>
</dbReference>
<sequence>MKRILFVCLGNICRSPTAHAVLRQLAVQRGLELEVESAGTSASHKGEPPDPRSVRVGSAAGYDFSALRSRPVMDADFAYYDLILAMDKQNLRELASRCPEPYQHKLRLMLSFHPEYPRYQEVPDPYYGGSKGFELVLRLLEESCQQLLQQLPALAEPEGQSAR</sequence>
<dbReference type="AlphaFoldDB" id="J1QIP9"/>
<dbReference type="SUPFAM" id="SSF52788">
    <property type="entry name" value="Phosphotyrosine protein phosphatases I"/>
    <property type="match status" value="1"/>
</dbReference>
<dbReference type="Gene3D" id="3.40.50.2300">
    <property type="match status" value="1"/>
</dbReference>
<feature type="domain" description="Phosphotyrosine protein phosphatase I" evidence="6">
    <location>
        <begin position="2"/>
        <end position="150"/>
    </location>
</feature>
<keyword evidence="8" id="KW-1185">Reference proteome</keyword>
<dbReference type="SMART" id="SM00226">
    <property type="entry name" value="LMWPc"/>
    <property type="match status" value="1"/>
</dbReference>